<evidence type="ECO:0000313" key="4">
    <source>
        <dbReference type="Proteomes" id="UP000287166"/>
    </source>
</evidence>
<dbReference type="Proteomes" id="UP000287166">
    <property type="component" value="Unassembled WGS sequence"/>
</dbReference>
<keyword evidence="2" id="KW-0732">Signal</keyword>
<dbReference type="EMBL" id="BFAD01000003">
    <property type="protein sequence ID" value="GBE81303.1"/>
    <property type="molecule type" value="Genomic_DNA"/>
</dbReference>
<keyword evidence="1" id="KW-0472">Membrane</keyword>
<keyword evidence="4" id="KW-1185">Reference proteome</keyword>
<dbReference type="GeneID" id="38778220"/>
<evidence type="ECO:0000313" key="3">
    <source>
        <dbReference type="EMBL" id="GBE81303.1"/>
    </source>
</evidence>
<evidence type="ECO:0000256" key="2">
    <source>
        <dbReference type="SAM" id="SignalP"/>
    </source>
</evidence>
<name>A0A401GGS3_9APHY</name>
<organism evidence="3 4">
    <name type="scientific">Sparassis crispa</name>
    <dbReference type="NCBI Taxonomy" id="139825"/>
    <lineage>
        <taxon>Eukaryota</taxon>
        <taxon>Fungi</taxon>
        <taxon>Dikarya</taxon>
        <taxon>Basidiomycota</taxon>
        <taxon>Agaricomycotina</taxon>
        <taxon>Agaricomycetes</taxon>
        <taxon>Polyporales</taxon>
        <taxon>Sparassidaceae</taxon>
        <taxon>Sparassis</taxon>
    </lineage>
</organism>
<evidence type="ECO:0000256" key="1">
    <source>
        <dbReference type="SAM" id="Phobius"/>
    </source>
</evidence>
<feature type="transmembrane region" description="Helical" evidence="1">
    <location>
        <begin position="246"/>
        <end position="269"/>
    </location>
</feature>
<dbReference type="STRING" id="139825.A0A401GGS3"/>
<comment type="caution">
    <text evidence="3">The sequence shown here is derived from an EMBL/GenBank/DDBJ whole genome shotgun (WGS) entry which is preliminary data.</text>
</comment>
<feature type="chain" id="PRO_5019542641" description="Secreted protein" evidence="2">
    <location>
        <begin position="25"/>
        <end position="270"/>
    </location>
</feature>
<sequence>MLSVRQISLGAVLAAVAGAQLVAAQSLSSQCQSTLASLVTSSDANCLDLSSLAGLIVTNSNTSVIGPVNNWLTGLCAQPACNNATLTALVGNVTSGCSSDLQSLGLSSSQIAQLPSVVQEFYPTVRKILCLSDTSNNNTLCATETLTNIQPYTGTLTPSNIKSLISQIAQGSIPNVPSNVTCTDCTQAAFDVFNEAFPNLVTSGVNGTISNECGASFLSSPQPATVSQTASNEVSSSTSNSAFTTVVPVGSLFAVASFSIAVTTVIALLV</sequence>
<evidence type="ECO:0008006" key="5">
    <source>
        <dbReference type="Google" id="ProtNLM"/>
    </source>
</evidence>
<dbReference type="RefSeq" id="XP_027612216.1">
    <property type="nucleotide sequence ID" value="XM_027756415.1"/>
</dbReference>
<gene>
    <name evidence="3" type="ORF">SCP_0310300</name>
</gene>
<dbReference type="OrthoDB" id="2536450at2759"/>
<proteinExistence type="predicted"/>
<protein>
    <recommendedName>
        <fullName evidence="5">Secreted protein</fullName>
    </recommendedName>
</protein>
<dbReference type="InParanoid" id="A0A401GGS3"/>
<dbReference type="PANTHER" id="PTHR34862:SF1">
    <property type="entry name" value="SPARK DOMAIN-CONTAINING PROTEIN"/>
    <property type="match status" value="1"/>
</dbReference>
<keyword evidence="1" id="KW-1133">Transmembrane helix</keyword>
<reference evidence="3 4" key="1">
    <citation type="journal article" date="2018" name="Sci. Rep.">
        <title>Genome sequence of the cauliflower mushroom Sparassis crispa (Hanabiratake) and its association with beneficial usage.</title>
        <authorList>
            <person name="Kiyama R."/>
            <person name="Furutani Y."/>
            <person name="Kawaguchi K."/>
            <person name="Nakanishi T."/>
        </authorList>
    </citation>
    <scope>NUCLEOTIDE SEQUENCE [LARGE SCALE GENOMIC DNA]</scope>
</reference>
<dbReference type="PANTHER" id="PTHR34862">
    <property type="entry name" value="SPARK DOMAIN-CONTAINING PROTEIN"/>
    <property type="match status" value="1"/>
</dbReference>
<dbReference type="AlphaFoldDB" id="A0A401GGS3"/>
<keyword evidence="1" id="KW-0812">Transmembrane</keyword>
<accession>A0A401GGS3</accession>
<feature type="signal peptide" evidence="2">
    <location>
        <begin position="1"/>
        <end position="24"/>
    </location>
</feature>